<reference evidence="4 5" key="1">
    <citation type="submission" date="2019-06" db="EMBL/GenBank/DDBJ databases">
        <title>Echinicola alkalisoli sp. nov. isolated from saline soil.</title>
        <authorList>
            <person name="Sun J.-Q."/>
            <person name="Xu L."/>
        </authorList>
    </citation>
    <scope>NUCLEOTIDE SEQUENCE [LARGE SCALE GENOMIC DNA]</scope>
    <source>
        <strain evidence="4 5">LN3S3</strain>
    </source>
</reference>
<accession>A0A514CIA1</accession>
<evidence type="ECO:0000256" key="2">
    <source>
        <dbReference type="ARBA" id="ARBA00022801"/>
    </source>
</evidence>
<dbReference type="KEGG" id="echi:FKX85_11080"/>
<evidence type="ECO:0000313" key="5">
    <source>
        <dbReference type="Proteomes" id="UP000316614"/>
    </source>
</evidence>
<dbReference type="Pfam" id="PF03061">
    <property type="entry name" value="4HBT"/>
    <property type="match status" value="1"/>
</dbReference>
<dbReference type="EMBL" id="CP041253">
    <property type="protein sequence ID" value="QDH79553.1"/>
    <property type="molecule type" value="Genomic_DNA"/>
</dbReference>
<dbReference type="SUPFAM" id="SSF54637">
    <property type="entry name" value="Thioesterase/thiol ester dehydrase-isomerase"/>
    <property type="match status" value="1"/>
</dbReference>
<dbReference type="NCBIfam" id="TIGR00369">
    <property type="entry name" value="unchar_dom_1"/>
    <property type="match status" value="1"/>
</dbReference>
<comment type="similarity">
    <text evidence="1">Belongs to the thioesterase PaaI family.</text>
</comment>
<dbReference type="OrthoDB" id="9798208at2"/>
<dbReference type="RefSeq" id="WP_141614796.1">
    <property type="nucleotide sequence ID" value="NZ_CP041253.1"/>
</dbReference>
<dbReference type="GO" id="GO:0061522">
    <property type="term" value="F:1,4-dihydroxy-2-naphthoyl-CoA thioesterase activity"/>
    <property type="evidence" value="ECO:0007669"/>
    <property type="project" value="TreeGrafter"/>
</dbReference>
<name>A0A514CIA1_9BACT</name>
<dbReference type="AlphaFoldDB" id="A0A514CIA1"/>
<evidence type="ECO:0000256" key="1">
    <source>
        <dbReference type="ARBA" id="ARBA00008324"/>
    </source>
</evidence>
<dbReference type="InterPro" id="IPR029069">
    <property type="entry name" value="HotDog_dom_sf"/>
</dbReference>
<keyword evidence="5" id="KW-1185">Reference proteome</keyword>
<gene>
    <name evidence="4" type="ORF">FKX85_11080</name>
</gene>
<proteinExistence type="inferred from homology"/>
<sequence>MIFPKNLSLDILNQFGKGNMLEHLGIIFTKIGDDFIEATMPVDHRTKQPFGLLHGGASVVLAETLGSVASSCCVDPEKQYCVGLDINANHIKAVRSGLVTGIATPIHIGKKTHVWEIKVITEEDKLACISRITMAVLDKKS</sequence>
<dbReference type="GO" id="GO:0005829">
    <property type="term" value="C:cytosol"/>
    <property type="evidence" value="ECO:0007669"/>
    <property type="project" value="TreeGrafter"/>
</dbReference>
<dbReference type="InterPro" id="IPR006683">
    <property type="entry name" value="Thioestr_dom"/>
</dbReference>
<dbReference type="CDD" id="cd03443">
    <property type="entry name" value="PaaI_thioesterase"/>
    <property type="match status" value="1"/>
</dbReference>
<feature type="domain" description="Thioesterase" evidence="3">
    <location>
        <begin position="50"/>
        <end position="128"/>
    </location>
</feature>
<evidence type="ECO:0000313" key="4">
    <source>
        <dbReference type="EMBL" id="QDH79553.1"/>
    </source>
</evidence>
<dbReference type="InterPro" id="IPR003736">
    <property type="entry name" value="PAAI_dom"/>
</dbReference>
<evidence type="ECO:0000259" key="3">
    <source>
        <dbReference type="Pfam" id="PF03061"/>
    </source>
</evidence>
<protein>
    <submittedName>
        <fullName evidence="4">Hotdog fold thioesterase</fullName>
    </submittedName>
</protein>
<dbReference type="PANTHER" id="PTHR43240:SF5">
    <property type="entry name" value="1,4-DIHYDROXY-2-NAPHTHOYL-COA THIOESTERASE 1"/>
    <property type="match status" value="1"/>
</dbReference>
<organism evidence="4 5">
    <name type="scientific">Echinicola soli</name>
    <dbReference type="NCBI Taxonomy" id="2591634"/>
    <lineage>
        <taxon>Bacteria</taxon>
        <taxon>Pseudomonadati</taxon>
        <taxon>Bacteroidota</taxon>
        <taxon>Cytophagia</taxon>
        <taxon>Cytophagales</taxon>
        <taxon>Cyclobacteriaceae</taxon>
        <taxon>Echinicola</taxon>
    </lineage>
</organism>
<dbReference type="Gene3D" id="3.10.129.10">
    <property type="entry name" value="Hotdog Thioesterase"/>
    <property type="match status" value="1"/>
</dbReference>
<dbReference type="PANTHER" id="PTHR43240">
    <property type="entry name" value="1,4-DIHYDROXY-2-NAPHTHOYL-COA THIOESTERASE 1"/>
    <property type="match status" value="1"/>
</dbReference>
<dbReference type="Proteomes" id="UP000316614">
    <property type="component" value="Chromosome"/>
</dbReference>
<keyword evidence="2" id="KW-0378">Hydrolase</keyword>